<dbReference type="GO" id="GO:0016787">
    <property type="term" value="F:hydrolase activity"/>
    <property type="evidence" value="ECO:0007669"/>
    <property type="project" value="UniProtKB-KW"/>
</dbReference>
<dbReference type="EC" id="3.6.1.54" evidence="10"/>
<keyword evidence="4 10" id="KW-0441">Lipid A biosynthesis</keyword>
<dbReference type="PANTHER" id="PTHR34990:SF1">
    <property type="entry name" value="UDP-2,3-DIACYLGLUCOSAMINE HYDROLASE"/>
    <property type="match status" value="1"/>
</dbReference>
<evidence type="ECO:0000256" key="10">
    <source>
        <dbReference type="HAMAP-Rule" id="MF_00575"/>
    </source>
</evidence>
<comment type="similarity">
    <text evidence="10">Belongs to the LpxH family.</text>
</comment>
<feature type="binding site" evidence="10">
    <location>
        <position position="206"/>
    </location>
    <ligand>
        <name>substrate</name>
    </ligand>
</feature>
<evidence type="ECO:0000256" key="6">
    <source>
        <dbReference type="ARBA" id="ARBA00022801"/>
    </source>
</evidence>
<keyword evidence="2 10" id="KW-0444">Lipid biosynthesis</keyword>
<dbReference type="NCBIfam" id="NF003743">
    <property type="entry name" value="PRK05340.1"/>
    <property type="match status" value="1"/>
</dbReference>
<name>A0ABY8C6X5_9GAMM</name>
<evidence type="ECO:0000256" key="2">
    <source>
        <dbReference type="ARBA" id="ARBA00022516"/>
    </source>
</evidence>
<feature type="binding site" evidence="10">
    <location>
        <position position="51"/>
    </location>
    <ligand>
        <name>Mn(2+)</name>
        <dbReference type="ChEBI" id="CHEBI:29035"/>
        <label>1</label>
    </ligand>
</feature>
<comment type="cofactor">
    <cofactor evidence="10">
        <name>Mn(2+)</name>
        <dbReference type="ChEBI" id="CHEBI:29035"/>
    </cofactor>
    <text evidence="10">Binds 2 Mn(2+) ions per subunit in a binuclear metal center.</text>
</comment>
<dbReference type="InterPro" id="IPR029052">
    <property type="entry name" value="Metallo-depent_PP-like"/>
</dbReference>
<dbReference type="InterPro" id="IPR004843">
    <property type="entry name" value="Calcineurin-like_PHP"/>
</dbReference>
<dbReference type="Gene3D" id="3.60.21.10">
    <property type="match status" value="1"/>
</dbReference>
<evidence type="ECO:0000256" key="9">
    <source>
        <dbReference type="ARBA" id="ARBA00023211"/>
    </source>
</evidence>
<keyword evidence="9 10" id="KW-0464">Manganese</keyword>
<feature type="domain" description="Calcineurin-like phosphoesterase" evidence="11">
    <location>
        <begin position="13"/>
        <end position="210"/>
    </location>
</feature>
<feature type="binding site" evidence="10">
    <location>
        <position position="132"/>
    </location>
    <ligand>
        <name>substrate</name>
    </ligand>
</feature>
<dbReference type="RefSeq" id="WP_275593975.1">
    <property type="nucleotide sequence ID" value="NZ_CP102381.1"/>
</dbReference>
<comment type="function">
    <text evidence="10">Hydrolyzes the pyrophosphate bond of UDP-2,3-diacylglucosamine to yield 2,3-diacylglucosamine 1-phosphate (lipid X) and UMP by catalyzing the attack of water at the alpha-P atom. Involved in the biosynthesis of lipid A, a phosphorylated glycolipid that anchors the lipopolysaccharide to the outer membrane of the cell.</text>
</comment>
<evidence type="ECO:0000256" key="5">
    <source>
        <dbReference type="ARBA" id="ARBA00022723"/>
    </source>
</evidence>
<dbReference type="HAMAP" id="MF_00575">
    <property type="entry name" value="LpxH"/>
    <property type="match status" value="1"/>
</dbReference>
<comment type="caution">
    <text evidence="10">Lacks conserved residue(s) required for the propagation of feature annotation.</text>
</comment>
<dbReference type="SUPFAM" id="SSF56300">
    <property type="entry name" value="Metallo-dependent phosphatases"/>
    <property type="match status" value="1"/>
</dbReference>
<comment type="catalytic activity">
    <reaction evidence="10">
        <text>UDP-2-N,3-O-bis[(3R)-3-hydroxytetradecanoyl]-alpha-D-glucosamine + H2O = 2-N,3-O-bis[(3R)-3-hydroxytetradecanoyl]-alpha-D-glucosaminyl 1-phosphate + UMP + 2 H(+)</text>
        <dbReference type="Rhea" id="RHEA:25213"/>
        <dbReference type="ChEBI" id="CHEBI:15377"/>
        <dbReference type="ChEBI" id="CHEBI:15378"/>
        <dbReference type="ChEBI" id="CHEBI:57865"/>
        <dbReference type="ChEBI" id="CHEBI:57957"/>
        <dbReference type="ChEBI" id="CHEBI:78847"/>
        <dbReference type="EC" id="3.6.1.54"/>
    </reaction>
</comment>
<dbReference type="PANTHER" id="PTHR34990">
    <property type="entry name" value="UDP-2,3-DIACYLGLUCOSAMINE HYDROLASE-RELATED"/>
    <property type="match status" value="1"/>
</dbReference>
<accession>A0ABY8C6X5</accession>
<evidence type="ECO:0000259" key="11">
    <source>
        <dbReference type="Pfam" id="PF00149"/>
    </source>
</evidence>
<feature type="binding site" evidence="10">
    <location>
        <position position="19"/>
    </location>
    <ligand>
        <name>Mn(2+)</name>
        <dbReference type="ChEBI" id="CHEBI:29035"/>
        <label>1</label>
    </ligand>
</feature>
<evidence type="ECO:0000256" key="1">
    <source>
        <dbReference type="ARBA" id="ARBA00022475"/>
    </source>
</evidence>
<keyword evidence="1 10" id="KW-1003">Cell membrane</keyword>
<keyword evidence="8 10" id="KW-0472">Membrane</keyword>
<evidence type="ECO:0000313" key="13">
    <source>
        <dbReference type="Proteomes" id="UP001222275"/>
    </source>
</evidence>
<feature type="binding site" evidence="10">
    <location>
        <position position="177"/>
    </location>
    <ligand>
        <name>substrate</name>
    </ligand>
</feature>
<keyword evidence="7 10" id="KW-0443">Lipid metabolism</keyword>
<protein>
    <recommendedName>
        <fullName evidence="10">UDP-2,3-diacylglucosamine hydrolase</fullName>
        <ecNumber evidence="10">3.6.1.54</ecNumber>
    </recommendedName>
    <alternativeName>
        <fullName evidence="10">UDP-2,3-diacylglucosamine diphosphatase</fullName>
    </alternativeName>
</protein>
<dbReference type="InterPro" id="IPR043461">
    <property type="entry name" value="LpxH-like"/>
</dbReference>
<dbReference type="InterPro" id="IPR010138">
    <property type="entry name" value="UDP-diacylglucosamine_Hdrlase"/>
</dbReference>
<dbReference type="CDD" id="cd07398">
    <property type="entry name" value="MPP_YbbF-LpxH"/>
    <property type="match status" value="1"/>
</dbReference>
<evidence type="ECO:0000256" key="3">
    <source>
        <dbReference type="ARBA" id="ARBA00022519"/>
    </source>
</evidence>
<evidence type="ECO:0000256" key="7">
    <source>
        <dbReference type="ARBA" id="ARBA00023098"/>
    </source>
</evidence>
<evidence type="ECO:0000313" key="12">
    <source>
        <dbReference type="EMBL" id="WEJ61716.1"/>
    </source>
</evidence>
<dbReference type="Pfam" id="PF00149">
    <property type="entry name" value="Metallophos"/>
    <property type="match status" value="1"/>
</dbReference>
<reference evidence="12 13" key="1">
    <citation type="submission" date="2022-06" db="EMBL/GenBank/DDBJ databases">
        <title>Thiomicrohabdus sp. nov, an obligately chemolithoautotrophic, sulfur-oxidizing bacterium isolated from beach of Guanyin Mountain. Amoy.</title>
        <authorList>
            <person name="Zhu H."/>
        </authorList>
    </citation>
    <scope>NUCLEOTIDE SEQUENCE [LARGE SCALE GENOMIC DNA]</scope>
    <source>
        <strain evidence="12 13">XGS-01</strain>
    </source>
</reference>
<proteinExistence type="inferred from homology"/>
<keyword evidence="6 10" id="KW-0378">Hydrolase</keyword>
<dbReference type="Proteomes" id="UP001222275">
    <property type="component" value="Chromosome"/>
</dbReference>
<feature type="binding site" evidence="10">
    <location>
        <position position="89"/>
    </location>
    <ligand>
        <name>Mn(2+)</name>
        <dbReference type="ChEBI" id="CHEBI:29035"/>
        <label>2</label>
    </ligand>
</feature>
<feature type="binding site" evidence="10">
    <location>
        <position position="124"/>
    </location>
    <ligand>
        <name>Mn(2+)</name>
        <dbReference type="ChEBI" id="CHEBI:29035"/>
        <label>2</label>
    </ligand>
</feature>
<keyword evidence="5 10" id="KW-0479">Metal-binding</keyword>
<evidence type="ECO:0000256" key="8">
    <source>
        <dbReference type="ARBA" id="ARBA00023136"/>
    </source>
</evidence>
<sequence length="255" mass="29587">MQNSSHSPTAFSLVVADIHLQPEANHPINLAFIKFLQQEAPKADSLYILGDLFEMWVGDDIGLIDYSETIHAFKTLTDSGLPIYLQYGNRDFLMKQAFCDASGIQIIEDIALQNLYDEPYLFLHGDSLCTDDKGYQRMRKLFRSNLVQWVFLHLCQKRRRFIGNKMRQSSKQHSEAKPQQIMDVNQKAVCDLFEKNPQVTHMIHGHTHRPQHHLIEAEHKTLHRWVLGDWRPEAKIIKISKNGPELIDYPDLSQI</sequence>
<dbReference type="NCBIfam" id="TIGR01854">
    <property type="entry name" value="lipid_A_lpxH"/>
    <property type="match status" value="1"/>
</dbReference>
<feature type="binding site" evidence="10">
    <location>
        <position position="51"/>
    </location>
    <ligand>
        <name>Mn(2+)</name>
        <dbReference type="ChEBI" id="CHEBI:29035"/>
        <label>2</label>
    </ligand>
</feature>
<dbReference type="EMBL" id="CP102381">
    <property type="protein sequence ID" value="WEJ61716.1"/>
    <property type="molecule type" value="Genomic_DNA"/>
</dbReference>
<comment type="pathway">
    <text evidence="10">Glycolipid biosynthesis; lipid IV(A) biosynthesis; lipid IV(A) from (3R)-3-hydroxytetradecanoyl-[acyl-carrier-protein] and UDP-N-acetyl-alpha-D-glucosamine: step 4/6.</text>
</comment>
<feature type="binding site" evidence="10">
    <location>
        <position position="208"/>
    </location>
    <ligand>
        <name>Mn(2+)</name>
        <dbReference type="ChEBI" id="CHEBI:29035"/>
        <label>1</label>
    </ligand>
</feature>
<organism evidence="12 13">
    <name type="scientific">Thiomicrorhabdus lithotrophica</name>
    <dbReference type="NCBI Taxonomy" id="2949997"/>
    <lineage>
        <taxon>Bacteria</taxon>
        <taxon>Pseudomonadati</taxon>
        <taxon>Pseudomonadota</taxon>
        <taxon>Gammaproteobacteria</taxon>
        <taxon>Thiotrichales</taxon>
        <taxon>Piscirickettsiaceae</taxon>
        <taxon>Thiomicrorhabdus</taxon>
    </lineage>
</organism>
<feature type="binding site" evidence="10">
    <location>
        <position position="170"/>
    </location>
    <ligand>
        <name>substrate</name>
    </ligand>
</feature>
<keyword evidence="3 10" id="KW-0997">Cell inner membrane</keyword>
<keyword evidence="13" id="KW-1185">Reference proteome</keyword>
<evidence type="ECO:0000256" key="4">
    <source>
        <dbReference type="ARBA" id="ARBA00022556"/>
    </source>
</evidence>
<feature type="binding site" evidence="10">
    <location>
        <begin position="89"/>
        <end position="90"/>
    </location>
    <ligand>
        <name>substrate</name>
    </ligand>
</feature>
<feature type="binding site" evidence="10">
    <location>
        <position position="206"/>
    </location>
    <ligand>
        <name>Mn(2+)</name>
        <dbReference type="ChEBI" id="CHEBI:29035"/>
        <label>2</label>
    </ligand>
</feature>
<feature type="binding site" evidence="10">
    <location>
        <position position="17"/>
    </location>
    <ligand>
        <name>Mn(2+)</name>
        <dbReference type="ChEBI" id="CHEBI:29035"/>
        <label>1</label>
    </ligand>
</feature>
<gene>
    <name evidence="10" type="primary">lpxH</name>
    <name evidence="12" type="ORF">NR989_06775</name>
</gene>
<comment type="subcellular location">
    <subcellularLocation>
        <location evidence="10">Cell inner membrane</location>
        <topology evidence="10">Peripheral membrane protein</topology>
        <orientation evidence="10">Cytoplasmic side</orientation>
    </subcellularLocation>
</comment>